<dbReference type="GO" id="GO:0008270">
    <property type="term" value="F:zinc ion binding"/>
    <property type="evidence" value="ECO:0007669"/>
    <property type="project" value="UniProtKB-KW"/>
</dbReference>
<dbReference type="PROSITE" id="PS50089">
    <property type="entry name" value="ZF_RING_2"/>
    <property type="match status" value="1"/>
</dbReference>
<dbReference type="SMART" id="SM00589">
    <property type="entry name" value="PRY"/>
    <property type="match status" value="1"/>
</dbReference>
<dbReference type="OrthoDB" id="426657at2759"/>
<keyword evidence="2 4" id="KW-0863">Zinc-finger</keyword>
<dbReference type="SUPFAM" id="SSF57850">
    <property type="entry name" value="RING/U-box"/>
    <property type="match status" value="1"/>
</dbReference>
<accession>A0A4Z2GGW0</accession>
<dbReference type="InterPro" id="IPR006574">
    <property type="entry name" value="PRY"/>
</dbReference>
<dbReference type="Gene3D" id="2.60.120.920">
    <property type="match status" value="1"/>
</dbReference>
<dbReference type="PANTHER" id="PTHR25465:SF36">
    <property type="entry name" value="E3 UBIQUITIN-PROTEIN LIGASE TRIM7"/>
    <property type="match status" value="1"/>
</dbReference>
<evidence type="ECO:0000256" key="3">
    <source>
        <dbReference type="ARBA" id="ARBA00022833"/>
    </source>
</evidence>
<dbReference type="SMART" id="SM00184">
    <property type="entry name" value="RING"/>
    <property type="match status" value="1"/>
</dbReference>
<dbReference type="InterPro" id="IPR013320">
    <property type="entry name" value="ConA-like_dom_sf"/>
</dbReference>
<keyword evidence="1" id="KW-0479">Metal-binding</keyword>
<dbReference type="InterPro" id="IPR003879">
    <property type="entry name" value="Butyrophylin_SPRY"/>
</dbReference>
<evidence type="ECO:0000259" key="7">
    <source>
        <dbReference type="PROSITE" id="PS50188"/>
    </source>
</evidence>
<comment type="caution">
    <text evidence="8">The sequence shown here is derived from an EMBL/GenBank/DDBJ whole genome shotgun (WGS) entry which is preliminary data.</text>
</comment>
<evidence type="ECO:0000259" key="6">
    <source>
        <dbReference type="PROSITE" id="PS50089"/>
    </source>
</evidence>
<feature type="region of interest" description="Disordered" evidence="5">
    <location>
        <begin position="49"/>
        <end position="116"/>
    </location>
</feature>
<dbReference type="InterPro" id="IPR043136">
    <property type="entry name" value="B30.2/SPRY_sf"/>
</dbReference>
<feature type="region of interest" description="Disordered" evidence="5">
    <location>
        <begin position="243"/>
        <end position="270"/>
    </location>
</feature>
<dbReference type="EMBL" id="SRLO01000566">
    <property type="protein sequence ID" value="TNN51902.1"/>
    <property type="molecule type" value="Genomic_DNA"/>
</dbReference>
<evidence type="ECO:0000256" key="5">
    <source>
        <dbReference type="SAM" id="MobiDB-lite"/>
    </source>
</evidence>
<dbReference type="Pfam" id="PF13765">
    <property type="entry name" value="PRY"/>
    <property type="match status" value="1"/>
</dbReference>
<evidence type="ECO:0000256" key="2">
    <source>
        <dbReference type="ARBA" id="ARBA00022771"/>
    </source>
</evidence>
<name>A0A4Z2GGW0_9TELE</name>
<dbReference type="InterPro" id="IPR001841">
    <property type="entry name" value="Znf_RING"/>
</dbReference>
<keyword evidence="3" id="KW-0862">Zinc</keyword>
<dbReference type="Gene3D" id="3.30.40.10">
    <property type="entry name" value="Zinc/RING finger domain, C3HC4 (zinc finger)"/>
    <property type="match status" value="1"/>
</dbReference>
<feature type="compositionally biased region" description="Acidic residues" evidence="5">
    <location>
        <begin position="248"/>
        <end position="258"/>
    </location>
</feature>
<proteinExistence type="predicted"/>
<dbReference type="SUPFAM" id="SSF49899">
    <property type="entry name" value="Concanavalin A-like lectins/glucanases"/>
    <property type="match status" value="1"/>
</dbReference>
<evidence type="ECO:0000313" key="8">
    <source>
        <dbReference type="EMBL" id="TNN51902.1"/>
    </source>
</evidence>
<dbReference type="GO" id="GO:0005737">
    <property type="term" value="C:cytoplasm"/>
    <property type="evidence" value="ECO:0007669"/>
    <property type="project" value="UniProtKB-ARBA"/>
</dbReference>
<keyword evidence="9" id="KW-1185">Reference proteome</keyword>
<evidence type="ECO:0000313" key="9">
    <source>
        <dbReference type="Proteomes" id="UP000314294"/>
    </source>
</evidence>
<reference evidence="8 9" key="1">
    <citation type="submission" date="2019-03" db="EMBL/GenBank/DDBJ databases">
        <title>First draft genome of Liparis tanakae, snailfish: a comprehensive survey of snailfish specific genes.</title>
        <authorList>
            <person name="Kim W."/>
            <person name="Song I."/>
            <person name="Jeong J.-H."/>
            <person name="Kim D."/>
            <person name="Kim S."/>
            <person name="Ryu S."/>
            <person name="Song J.Y."/>
            <person name="Lee S.K."/>
        </authorList>
    </citation>
    <scope>NUCLEOTIDE SEQUENCE [LARGE SCALE GENOMIC DNA]</scope>
    <source>
        <tissue evidence="8">Muscle</tissue>
    </source>
</reference>
<dbReference type="Proteomes" id="UP000314294">
    <property type="component" value="Unassembled WGS sequence"/>
</dbReference>
<feature type="domain" description="RING-type" evidence="6">
    <location>
        <begin position="14"/>
        <end position="50"/>
    </location>
</feature>
<gene>
    <name evidence="8" type="primary">TRIM58_0</name>
    <name evidence="8" type="ORF">EYF80_037873</name>
</gene>
<dbReference type="PRINTS" id="PR01407">
    <property type="entry name" value="BUTYPHLNCDUF"/>
</dbReference>
<dbReference type="InterPro" id="IPR001870">
    <property type="entry name" value="B30.2/SPRY"/>
</dbReference>
<dbReference type="InterPro" id="IPR013083">
    <property type="entry name" value="Znf_RING/FYVE/PHD"/>
</dbReference>
<dbReference type="AlphaFoldDB" id="A0A4Z2GGW0"/>
<dbReference type="PANTHER" id="PTHR25465">
    <property type="entry name" value="B-BOX DOMAIN CONTAINING"/>
    <property type="match status" value="1"/>
</dbReference>
<sequence length="475" mass="50877">MEAPGAALALAPWCPLCLQPLSEPAALPCGHVSCLSCLRAPDRHGCPECRAQDRGSPAPPRSPKLSGVVETDEAGTVPSAGGRSDAGEPNSDRHQGATAAAGPSLRTGSTSLPDAAGPKFRLASQITELSVRLEAADGALRTERRREAAAAAANGRLTEEARGLAERLAELTRGYALRLQRLLGEELGPGEAAGAARVARASEVAERLRRALLRAEALLTEDDEAAFGDELRTLGPHIGELLAAPAGDEGEDGEDGEDGDHVEPELDRARAGPKLEEMNADFRERSGEIQRSLRNALNPSEVTFDLDTAHPNLLLSGDLKTVTFSAAKQPYPPSPRRFANFLQVLSAQSFHQGEHRWAVELDGAPWVFGACHAAALARSGLPSALESSRGSWCLMWFENLLTAFERGHAVPLKRTSVACRLEVRLSFRTHRLSFYNVSALSGTTHLYTFKARLSAPVHLAYRMMAGDPRGRVTVH</sequence>
<organism evidence="8 9">
    <name type="scientific">Liparis tanakae</name>
    <name type="common">Tanaka's snailfish</name>
    <dbReference type="NCBI Taxonomy" id="230148"/>
    <lineage>
        <taxon>Eukaryota</taxon>
        <taxon>Metazoa</taxon>
        <taxon>Chordata</taxon>
        <taxon>Craniata</taxon>
        <taxon>Vertebrata</taxon>
        <taxon>Euteleostomi</taxon>
        <taxon>Actinopterygii</taxon>
        <taxon>Neopterygii</taxon>
        <taxon>Teleostei</taxon>
        <taxon>Neoteleostei</taxon>
        <taxon>Acanthomorphata</taxon>
        <taxon>Eupercaria</taxon>
        <taxon>Perciformes</taxon>
        <taxon>Cottioidei</taxon>
        <taxon>Cottales</taxon>
        <taxon>Liparidae</taxon>
        <taxon>Liparis</taxon>
    </lineage>
</organism>
<evidence type="ECO:0000256" key="1">
    <source>
        <dbReference type="ARBA" id="ARBA00022723"/>
    </source>
</evidence>
<dbReference type="InterPro" id="IPR051051">
    <property type="entry name" value="E3_ubiq-ligase_TRIM/RNF"/>
</dbReference>
<dbReference type="PROSITE" id="PS50188">
    <property type="entry name" value="B302_SPRY"/>
    <property type="match status" value="1"/>
</dbReference>
<evidence type="ECO:0000256" key="4">
    <source>
        <dbReference type="PROSITE-ProRule" id="PRU00175"/>
    </source>
</evidence>
<feature type="domain" description="B30.2/SPRY" evidence="7">
    <location>
        <begin position="282"/>
        <end position="475"/>
    </location>
</feature>
<feature type="compositionally biased region" description="Basic and acidic residues" evidence="5">
    <location>
        <begin position="259"/>
        <end position="270"/>
    </location>
</feature>
<protein>
    <submittedName>
        <fullName evidence="8">E3 ubiquitin-protein ligase TRIM58</fullName>
    </submittedName>
</protein>